<name>A0A9P5P2V4_GYMJU</name>
<protein>
    <submittedName>
        <fullName evidence="1">Uncharacterized protein</fullName>
    </submittedName>
</protein>
<dbReference type="AlphaFoldDB" id="A0A9P5P2V4"/>
<evidence type="ECO:0000313" key="2">
    <source>
        <dbReference type="Proteomes" id="UP000724874"/>
    </source>
</evidence>
<dbReference type="Proteomes" id="UP000724874">
    <property type="component" value="Unassembled WGS sequence"/>
</dbReference>
<proteinExistence type="predicted"/>
<dbReference type="EMBL" id="JADNYJ010000003">
    <property type="protein sequence ID" value="KAF8912214.1"/>
    <property type="molecule type" value="Genomic_DNA"/>
</dbReference>
<keyword evidence="2" id="KW-1185">Reference proteome</keyword>
<accession>A0A9P5P2V4</accession>
<gene>
    <name evidence="1" type="ORF">CPB84DRAFT_1761659</name>
</gene>
<evidence type="ECO:0000313" key="1">
    <source>
        <dbReference type="EMBL" id="KAF8912214.1"/>
    </source>
</evidence>
<reference evidence="1" key="1">
    <citation type="submission" date="2020-11" db="EMBL/GenBank/DDBJ databases">
        <authorList>
            <consortium name="DOE Joint Genome Institute"/>
            <person name="Ahrendt S."/>
            <person name="Riley R."/>
            <person name="Andreopoulos W."/>
            <person name="LaButti K."/>
            <person name="Pangilinan J."/>
            <person name="Ruiz-duenas F.J."/>
            <person name="Barrasa J.M."/>
            <person name="Sanchez-Garcia M."/>
            <person name="Camarero S."/>
            <person name="Miyauchi S."/>
            <person name="Serrano A."/>
            <person name="Linde D."/>
            <person name="Babiker R."/>
            <person name="Drula E."/>
            <person name="Ayuso-Fernandez I."/>
            <person name="Pacheco R."/>
            <person name="Padilla G."/>
            <person name="Ferreira P."/>
            <person name="Barriuso J."/>
            <person name="Kellner H."/>
            <person name="Castanera R."/>
            <person name="Alfaro M."/>
            <person name="Ramirez L."/>
            <person name="Pisabarro A.G."/>
            <person name="Kuo A."/>
            <person name="Tritt A."/>
            <person name="Lipzen A."/>
            <person name="He G."/>
            <person name="Yan M."/>
            <person name="Ng V."/>
            <person name="Cullen D."/>
            <person name="Martin F."/>
            <person name="Rosso M.-N."/>
            <person name="Henrissat B."/>
            <person name="Hibbett D."/>
            <person name="Martinez A.T."/>
            <person name="Grigoriev I.V."/>
        </authorList>
    </citation>
    <scope>NUCLEOTIDE SEQUENCE</scope>
    <source>
        <strain evidence="1">AH 44721</strain>
    </source>
</reference>
<organism evidence="1 2">
    <name type="scientific">Gymnopilus junonius</name>
    <name type="common">Spectacular rustgill mushroom</name>
    <name type="synonym">Gymnopilus spectabilis subsp. junonius</name>
    <dbReference type="NCBI Taxonomy" id="109634"/>
    <lineage>
        <taxon>Eukaryota</taxon>
        <taxon>Fungi</taxon>
        <taxon>Dikarya</taxon>
        <taxon>Basidiomycota</taxon>
        <taxon>Agaricomycotina</taxon>
        <taxon>Agaricomycetes</taxon>
        <taxon>Agaricomycetidae</taxon>
        <taxon>Agaricales</taxon>
        <taxon>Agaricineae</taxon>
        <taxon>Hymenogastraceae</taxon>
        <taxon>Gymnopilus</taxon>
    </lineage>
</organism>
<comment type="caution">
    <text evidence="1">The sequence shown here is derived from an EMBL/GenBank/DDBJ whole genome shotgun (WGS) entry which is preliminary data.</text>
</comment>
<sequence length="73" mass="8629">MVNSRPDIVAMAWLAMAIGTVGVKVESRFNWRLFRAQGNSPWPKSERFQFWDAQGRRRRADQPRYMKIAMDEL</sequence>